<feature type="compositionally biased region" description="Pro residues" evidence="1">
    <location>
        <begin position="1116"/>
        <end position="1129"/>
    </location>
</feature>
<evidence type="ECO:0000313" key="4">
    <source>
        <dbReference type="Proteomes" id="UP001149140"/>
    </source>
</evidence>
<name>A0A9X3MQ69_9ACTN</name>
<feature type="signal peptide" evidence="2">
    <location>
        <begin position="1"/>
        <end position="31"/>
    </location>
</feature>
<dbReference type="AlphaFoldDB" id="A0A9X3MQ69"/>
<proteinExistence type="predicted"/>
<keyword evidence="2" id="KW-0732">Signal</keyword>
<evidence type="ECO:0008006" key="5">
    <source>
        <dbReference type="Google" id="ProtNLM"/>
    </source>
</evidence>
<feature type="chain" id="PRO_5040766910" description="MBG domain-containing protein" evidence="2">
    <location>
        <begin position="32"/>
        <end position="1235"/>
    </location>
</feature>
<dbReference type="Gene3D" id="2.60.40.10">
    <property type="entry name" value="Immunoglobulins"/>
    <property type="match status" value="3"/>
</dbReference>
<reference evidence="3" key="1">
    <citation type="submission" date="2022-10" db="EMBL/GenBank/DDBJ databases">
        <title>The WGS of Solirubrobacter ginsenosidimutans DSM 21036.</title>
        <authorList>
            <person name="Jiang Z."/>
        </authorList>
    </citation>
    <scope>NUCLEOTIDE SEQUENCE</scope>
    <source>
        <strain evidence="3">DSM 21036</strain>
    </source>
</reference>
<dbReference type="InterPro" id="IPR013783">
    <property type="entry name" value="Ig-like_fold"/>
</dbReference>
<evidence type="ECO:0000256" key="2">
    <source>
        <dbReference type="SAM" id="SignalP"/>
    </source>
</evidence>
<dbReference type="Proteomes" id="UP001149140">
    <property type="component" value="Unassembled WGS sequence"/>
</dbReference>
<dbReference type="Gene3D" id="2.160.20.110">
    <property type="match status" value="1"/>
</dbReference>
<evidence type="ECO:0000256" key="1">
    <source>
        <dbReference type="SAM" id="MobiDB-lite"/>
    </source>
</evidence>
<gene>
    <name evidence="3" type="ORF">OM076_06205</name>
</gene>
<dbReference type="RefSeq" id="WP_270038612.1">
    <property type="nucleotide sequence ID" value="NZ_JAPDOD010000003.1"/>
</dbReference>
<sequence length="1235" mass="122164">MRTLALLGSRAAALVVCVLAALTIGPSVATAAADCPSGLGGHGTAASPCLIGSAAELYGAMSAINADTARNGAATEDYRLTADIDATTYSTGTAGPATASGPTENWSGIDWFSGTFDGDGYAISNLNYTSDSLVATLPSSGATAGLHLGFFRVLNGATVENLTLRNVRANNPAVSNLSIGGVAVWSFASTISGTTLADPTILDAPGGGSSYVGGLVALAYANRYANSAATVSDGGSTSFRDNLVSGGSIADANRTGGIVGMATGPTTVADNSVNTTLSNPTHPVDGTGGQVNTYYYVIGGLVGEVGTTYTTSEGSQAAGVSMSDNVIGGIIKGSATGHRSNNGVNFASATVGYATVAGHVATSTSPTASNWATENNLVSSDLQYTNETGPGLPNADGTSVSPATLKTESTYSASGTGLTDPATAATYDELHWDFAGTSGWAWTGTSTDGAPVPAVAPRITLDNGVLAFLSGPAPPSPTLLAGAKTNHGTLSIDTGGVAWSTPGTYTATVTAANGGFSTSKPLTIVIVSNTVPLARTTGGLETSSTAPSTAEVLAALGAVLPQEDGGTLGVEYPNGEPDWDTPGSYTVKVTDTGGADGLQPATATIRVVAPPTVTVAHSTVSFRSGTTVTAQDVLDAVTPTATYSAGDSGTLTADISSVGSAVGAYTATIIATDRYGFSSAPVTVTVAISAGNILLADATPVFQVTNTAPSEQAILSALGAVMPAGTTGTATVSGYAASDFQTPGEYLVTVSDTNTSEGVPPVTATIEVVPVSVVSVPNATVYFNTAKPPTAADVLSRTDAKLTDGSGNTVAGSLSADVSQVHGASAGTYSATLSGVDLYGFTTAAVTVTVDVSAAVVSVAHDIATFTDTGSAPSQAALVSALGASVSGSTGGGQPVVDTAGVDWSVPGSYAVHVSDDDANDAADAVTASIRVVPVPVVTLPLTTVYLPVNANHPLPAATLLANSGASLTDGHGNAVAGTLSADTSGVNGTVAGTYTATVTGVDEYGFHSAPVKVTVLLYLSSQPTGTVSIAGTASVGGTLTAELAGWAGLVTPTYQWLRNGLPIPGATAATYTVAPGDAGQRLAVEVSEAPDWYAPVSAMAPEVTVAALAGDPGPSGSPAPVNPAPPATTRPAAPKVSSSSYSGGAVRLKLRVSEKGSVTVKLTMKAGKKTITLGTRTVTALKAGTLSTSVTLSKSALAKIKHAALTVTETITFKPATGKSVSAHRTLTIRRGAR</sequence>
<evidence type="ECO:0000313" key="3">
    <source>
        <dbReference type="EMBL" id="MDA0159847.1"/>
    </source>
</evidence>
<keyword evidence="4" id="KW-1185">Reference proteome</keyword>
<dbReference type="Gene3D" id="2.60.40.2700">
    <property type="match status" value="1"/>
</dbReference>
<organism evidence="3 4">
    <name type="scientific">Solirubrobacter ginsenosidimutans</name>
    <dbReference type="NCBI Taxonomy" id="490573"/>
    <lineage>
        <taxon>Bacteria</taxon>
        <taxon>Bacillati</taxon>
        <taxon>Actinomycetota</taxon>
        <taxon>Thermoleophilia</taxon>
        <taxon>Solirubrobacterales</taxon>
        <taxon>Solirubrobacteraceae</taxon>
        <taxon>Solirubrobacter</taxon>
    </lineage>
</organism>
<comment type="caution">
    <text evidence="3">The sequence shown here is derived from an EMBL/GenBank/DDBJ whole genome shotgun (WGS) entry which is preliminary data.</text>
</comment>
<dbReference type="GO" id="GO:0005975">
    <property type="term" value="P:carbohydrate metabolic process"/>
    <property type="evidence" value="ECO:0007669"/>
    <property type="project" value="UniProtKB-ARBA"/>
</dbReference>
<accession>A0A9X3MQ69</accession>
<dbReference type="EMBL" id="JAPDOD010000003">
    <property type="protein sequence ID" value="MDA0159847.1"/>
    <property type="molecule type" value="Genomic_DNA"/>
</dbReference>
<protein>
    <recommendedName>
        <fullName evidence="5">MBG domain-containing protein</fullName>
    </recommendedName>
</protein>
<feature type="region of interest" description="Disordered" evidence="1">
    <location>
        <begin position="1108"/>
        <end position="1141"/>
    </location>
</feature>